<evidence type="ECO:0000313" key="4">
    <source>
        <dbReference type="Proteomes" id="UP000765509"/>
    </source>
</evidence>
<evidence type="ECO:0000259" key="2">
    <source>
        <dbReference type="Pfam" id="PF17919"/>
    </source>
</evidence>
<dbReference type="EMBL" id="AVOT02136757">
    <property type="protein sequence ID" value="MBW0590053.1"/>
    <property type="molecule type" value="Genomic_DNA"/>
</dbReference>
<keyword evidence="1" id="KW-0511">Multifunctional enzyme</keyword>
<gene>
    <name evidence="3" type="ORF">O181_129768</name>
</gene>
<evidence type="ECO:0000256" key="1">
    <source>
        <dbReference type="ARBA" id="ARBA00023268"/>
    </source>
</evidence>
<proteinExistence type="predicted"/>
<feature type="domain" description="Reverse transcriptase/retrotransposon-derived protein RNase H-like" evidence="2">
    <location>
        <begin position="37"/>
        <end position="136"/>
    </location>
</feature>
<evidence type="ECO:0000313" key="3">
    <source>
        <dbReference type="EMBL" id="MBW0590053.1"/>
    </source>
</evidence>
<name>A0A9Q3KXD0_9BASI</name>
<dbReference type="InterPro" id="IPR043128">
    <property type="entry name" value="Rev_trsase/Diguanyl_cyclase"/>
</dbReference>
<dbReference type="Gene3D" id="3.30.70.270">
    <property type="match status" value="1"/>
</dbReference>
<organism evidence="3 4">
    <name type="scientific">Austropuccinia psidii MF-1</name>
    <dbReference type="NCBI Taxonomy" id="1389203"/>
    <lineage>
        <taxon>Eukaryota</taxon>
        <taxon>Fungi</taxon>
        <taxon>Dikarya</taxon>
        <taxon>Basidiomycota</taxon>
        <taxon>Pucciniomycotina</taxon>
        <taxon>Pucciniomycetes</taxon>
        <taxon>Pucciniales</taxon>
        <taxon>Sphaerophragmiaceae</taxon>
        <taxon>Austropuccinia</taxon>
    </lineage>
</organism>
<dbReference type="OrthoDB" id="5593162at2759"/>
<dbReference type="GO" id="GO:0003824">
    <property type="term" value="F:catalytic activity"/>
    <property type="evidence" value="ECO:0007669"/>
    <property type="project" value="UniProtKB-KW"/>
</dbReference>
<dbReference type="Pfam" id="PF17919">
    <property type="entry name" value="RT_RNaseH_2"/>
    <property type="match status" value="1"/>
</dbReference>
<dbReference type="InterPro" id="IPR050951">
    <property type="entry name" value="Retrovirus_Pol_polyprotein"/>
</dbReference>
<keyword evidence="4" id="KW-1185">Reference proteome</keyword>
<dbReference type="InterPro" id="IPR041577">
    <property type="entry name" value="RT_RNaseH_2"/>
</dbReference>
<sequence length="136" mass="15587">MSFLGFSSYYRQHLKDFALLAKSLYKICGQQTVFEITQERIKAYEKIRKALTDAPLLITPDWNIPVKMYIDTCGDGLGAALHQVQIIDEKPTEGPVCYISRQIKPTEAIYGASQMECLSWVWALEKLNYYLYGSSF</sequence>
<dbReference type="Proteomes" id="UP000765509">
    <property type="component" value="Unassembled WGS sequence"/>
</dbReference>
<protein>
    <recommendedName>
        <fullName evidence="2">Reverse transcriptase/retrotransposon-derived protein RNase H-like domain-containing protein</fullName>
    </recommendedName>
</protein>
<comment type="caution">
    <text evidence="3">The sequence shown here is derived from an EMBL/GenBank/DDBJ whole genome shotgun (WGS) entry which is preliminary data.</text>
</comment>
<dbReference type="InterPro" id="IPR043502">
    <property type="entry name" value="DNA/RNA_pol_sf"/>
</dbReference>
<dbReference type="AlphaFoldDB" id="A0A9Q3KXD0"/>
<dbReference type="SUPFAM" id="SSF56672">
    <property type="entry name" value="DNA/RNA polymerases"/>
    <property type="match status" value="1"/>
</dbReference>
<dbReference type="PANTHER" id="PTHR37984">
    <property type="entry name" value="PROTEIN CBG26694"/>
    <property type="match status" value="1"/>
</dbReference>
<accession>A0A9Q3KXD0</accession>
<reference evidence="3" key="1">
    <citation type="submission" date="2021-03" db="EMBL/GenBank/DDBJ databases">
        <title>Draft genome sequence of rust myrtle Austropuccinia psidii MF-1, a brazilian biotype.</title>
        <authorList>
            <person name="Quecine M.C."/>
            <person name="Pachon D.M.R."/>
            <person name="Bonatelli M.L."/>
            <person name="Correr F.H."/>
            <person name="Franceschini L.M."/>
            <person name="Leite T.F."/>
            <person name="Margarido G.R.A."/>
            <person name="Almeida C.A."/>
            <person name="Ferrarezi J.A."/>
            <person name="Labate C.A."/>
        </authorList>
    </citation>
    <scope>NUCLEOTIDE SEQUENCE</scope>
    <source>
        <strain evidence="3">MF-1</strain>
    </source>
</reference>
<dbReference type="PANTHER" id="PTHR37984:SF5">
    <property type="entry name" value="PROTEIN NYNRIN-LIKE"/>
    <property type="match status" value="1"/>
</dbReference>